<comment type="catalytic activity">
    <reaction evidence="7">
        <text>7alpha,12alpha-dihydroxy-3-oxo-5beta-cholan-24-oate + NADH + H(+) = isocholate + NAD(+)</text>
        <dbReference type="Rhea" id="RHEA:47512"/>
        <dbReference type="ChEBI" id="CHEBI:15378"/>
        <dbReference type="ChEBI" id="CHEBI:57540"/>
        <dbReference type="ChEBI" id="CHEBI:57945"/>
        <dbReference type="ChEBI" id="CHEBI:87735"/>
        <dbReference type="ChEBI" id="CHEBI:87736"/>
    </reaction>
    <physiologicalReaction direction="left-to-right" evidence="7">
        <dbReference type="Rhea" id="RHEA:47513"/>
    </physiologicalReaction>
</comment>
<dbReference type="Gene3D" id="3.40.50.720">
    <property type="entry name" value="NAD(P)-binding Rossmann-like Domain"/>
    <property type="match status" value="1"/>
</dbReference>
<dbReference type="GO" id="GO:0008202">
    <property type="term" value="P:steroid metabolic process"/>
    <property type="evidence" value="ECO:0007669"/>
    <property type="project" value="UniProtKB-KW"/>
</dbReference>
<evidence type="ECO:0000256" key="1">
    <source>
        <dbReference type="ARBA" id="ARBA00006484"/>
    </source>
</evidence>
<dbReference type="Pfam" id="PF13561">
    <property type="entry name" value="adh_short_C2"/>
    <property type="match status" value="1"/>
</dbReference>
<dbReference type="PRINTS" id="PR00081">
    <property type="entry name" value="GDHRDH"/>
</dbReference>
<keyword evidence="3" id="KW-0443">Lipid metabolism</keyword>
<comment type="caution">
    <text evidence="11">The sequence shown here is derived from an EMBL/GenBank/DDBJ whole genome shotgun (WGS) entry which is preliminary data.</text>
</comment>
<evidence type="ECO:0000256" key="3">
    <source>
        <dbReference type="ARBA" id="ARBA00023098"/>
    </source>
</evidence>
<evidence type="ECO:0000256" key="9">
    <source>
        <dbReference type="ARBA" id="ARBA00067031"/>
    </source>
</evidence>
<dbReference type="GO" id="GO:0016491">
    <property type="term" value="F:oxidoreductase activity"/>
    <property type="evidence" value="ECO:0007669"/>
    <property type="project" value="UniProtKB-KW"/>
</dbReference>
<organism evidence="11 12">
    <name type="scientific">Enteroscipio rubneri</name>
    <dbReference type="NCBI Taxonomy" id="2070686"/>
    <lineage>
        <taxon>Bacteria</taxon>
        <taxon>Bacillati</taxon>
        <taxon>Actinomycetota</taxon>
        <taxon>Coriobacteriia</taxon>
        <taxon>Eggerthellales</taxon>
        <taxon>Eggerthellaceae</taxon>
        <taxon>Enteroscipio</taxon>
    </lineage>
</organism>
<evidence type="ECO:0000256" key="5">
    <source>
        <dbReference type="ARBA" id="ARBA00050257"/>
    </source>
</evidence>
<evidence type="ECO:0000313" key="12">
    <source>
        <dbReference type="Proteomes" id="UP000236197"/>
    </source>
</evidence>
<dbReference type="AlphaFoldDB" id="A0A2K2UAI5"/>
<keyword evidence="2" id="KW-0560">Oxidoreductase</keyword>
<name>A0A2K2UAI5_9ACTN</name>
<evidence type="ECO:0000256" key="10">
    <source>
        <dbReference type="ARBA" id="ARBA00081284"/>
    </source>
</evidence>
<accession>A0A2K2UAI5</accession>
<dbReference type="InterPro" id="IPR036291">
    <property type="entry name" value="NAD(P)-bd_dom_sf"/>
</dbReference>
<dbReference type="InterPro" id="IPR002347">
    <property type="entry name" value="SDR_fam"/>
</dbReference>
<dbReference type="PROSITE" id="PS00061">
    <property type="entry name" value="ADH_SHORT"/>
    <property type="match status" value="1"/>
</dbReference>
<keyword evidence="12" id="KW-1185">Reference proteome</keyword>
<dbReference type="OrthoDB" id="3189729at2"/>
<dbReference type="PANTHER" id="PTHR43943">
    <property type="entry name" value="DEHYDROGENASE/REDUCTASE (SDR FAMILY) MEMBER 4"/>
    <property type="match status" value="1"/>
</dbReference>
<dbReference type="PRINTS" id="PR00080">
    <property type="entry name" value="SDRFAMILY"/>
</dbReference>
<evidence type="ECO:0000256" key="8">
    <source>
        <dbReference type="ARBA" id="ARBA00052953"/>
    </source>
</evidence>
<evidence type="ECO:0000256" key="2">
    <source>
        <dbReference type="ARBA" id="ARBA00023002"/>
    </source>
</evidence>
<dbReference type="SUPFAM" id="SSF51735">
    <property type="entry name" value="NAD(P)-binding Rossmann-fold domains"/>
    <property type="match status" value="1"/>
</dbReference>
<proteinExistence type="inferred from homology"/>
<protein>
    <recommendedName>
        <fullName evidence="9">3beta-hydroxycholanate 3-dehydrogenase (NAD(+))</fullName>
        <ecNumber evidence="9">1.1.1.391</ecNumber>
    </recommendedName>
    <alternativeName>
        <fullName evidence="10">NAD-dependent bile acid 3beta-dehydrogenase</fullName>
    </alternativeName>
</protein>
<evidence type="ECO:0000313" key="11">
    <source>
        <dbReference type="EMBL" id="PNV67326.1"/>
    </source>
</evidence>
<dbReference type="CDD" id="cd05233">
    <property type="entry name" value="SDR_c"/>
    <property type="match status" value="1"/>
</dbReference>
<comment type="catalytic activity">
    <reaction evidence="8">
        <text>3-oxo-5beta-cholan-24-oate + NADH + H(+) = isolithocholate + NAD(+)</text>
        <dbReference type="Rhea" id="RHEA:47508"/>
        <dbReference type="ChEBI" id="CHEBI:11867"/>
        <dbReference type="ChEBI" id="CHEBI:15378"/>
        <dbReference type="ChEBI" id="CHEBI:57540"/>
        <dbReference type="ChEBI" id="CHEBI:57945"/>
        <dbReference type="ChEBI" id="CHEBI:87728"/>
        <dbReference type="EC" id="1.1.1.391"/>
    </reaction>
    <physiologicalReaction direction="left-to-right" evidence="8">
        <dbReference type="Rhea" id="RHEA:47509"/>
    </physiologicalReaction>
</comment>
<sequence length="264" mass="28164">MGKNWFSKDPKEQLAGKTAIIMGGGSGIGKATAEQFAAAGANLMICGVPEQICLDTAEELRAEGANAIGMLCDGTKADMVQAMIDKTLEEFGSIDILVSTAGISLPRMNSIDVTEADWDKIFAVNLKANFFLATAVARVMKDNPDGGKMVIISSQRGISAMENIAPYSITKAAVMGMVRSLAVDFAKFGIQVNGIAPGYVMTPMVEKVFADNPAQQEYVYSRTPSKVKMGSLQEMAEAIYFLCSPVTNYTTGQTLILDGGWSIQ</sequence>
<gene>
    <name evidence="11" type="ORF">C2L71_08785</name>
</gene>
<dbReference type="Proteomes" id="UP000236197">
    <property type="component" value="Unassembled WGS sequence"/>
</dbReference>
<comment type="similarity">
    <text evidence="1">Belongs to the short-chain dehydrogenases/reductases (SDR) family.</text>
</comment>
<dbReference type="InterPro" id="IPR020904">
    <property type="entry name" value="Sc_DH/Rdtase_CS"/>
</dbReference>
<dbReference type="EMBL" id="PPEK01000010">
    <property type="protein sequence ID" value="PNV67326.1"/>
    <property type="molecule type" value="Genomic_DNA"/>
</dbReference>
<dbReference type="RefSeq" id="WP_103265398.1">
    <property type="nucleotide sequence ID" value="NZ_CABMLE010000010.1"/>
</dbReference>
<reference evidence="12" key="1">
    <citation type="submission" date="2018-01" db="EMBL/GenBank/DDBJ databases">
        <title>Rubneribacter badeniensis gen. nov., sp. nov., and Colonibacter rubneri, gen. nov., sp. nov., WGS of new members of the Eggerthellaceae.</title>
        <authorList>
            <person name="Danylec N."/>
            <person name="Stoll D.A."/>
            <person name="Doetsch A."/>
            <person name="Kulling S.E."/>
            <person name="Huch M."/>
        </authorList>
    </citation>
    <scope>NUCLEOTIDE SEQUENCE [LARGE SCALE GENOMIC DNA]</scope>
    <source>
        <strain evidence="12">ResAG-96</strain>
    </source>
</reference>
<keyword evidence="4" id="KW-0753">Steroid metabolism</keyword>
<comment type="catalytic activity">
    <reaction evidence="5">
        <text>12alpha-hydroxy-3-oxo-5beta-cholan-24-oate + NADH + H(+) = isodeoxycholate + NAD(+)</text>
        <dbReference type="Rhea" id="RHEA:47492"/>
        <dbReference type="ChEBI" id="CHEBI:15378"/>
        <dbReference type="ChEBI" id="CHEBI:57540"/>
        <dbReference type="ChEBI" id="CHEBI:57945"/>
        <dbReference type="ChEBI" id="CHEBI:87733"/>
        <dbReference type="ChEBI" id="CHEBI:87734"/>
    </reaction>
    <physiologicalReaction direction="left-to-right" evidence="5">
        <dbReference type="Rhea" id="RHEA:47493"/>
    </physiologicalReaction>
</comment>
<dbReference type="FunFam" id="3.40.50.720:FF:000084">
    <property type="entry name" value="Short-chain dehydrogenase reductase"/>
    <property type="match status" value="1"/>
</dbReference>
<evidence type="ECO:0000256" key="4">
    <source>
        <dbReference type="ARBA" id="ARBA00023221"/>
    </source>
</evidence>
<evidence type="ECO:0000256" key="7">
    <source>
        <dbReference type="ARBA" id="ARBA00052497"/>
    </source>
</evidence>
<comment type="catalytic activity">
    <reaction evidence="6">
        <text>3-oxochenodeoxycholate + NADH + H(+) = isochenodeoxycholate + NAD(+)</text>
        <dbReference type="Rhea" id="RHEA:47516"/>
        <dbReference type="ChEBI" id="CHEBI:15378"/>
        <dbReference type="ChEBI" id="CHEBI:57540"/>
        <dbReference type="ChEBI" id="CHEBI:57945"/>
        <dbReference type="ChEBI" id="CHEBI:87730"/>
        <dbReference type="ChEBI" id="CHEBI:87731"/>
    </reaction>
    <physiologicalReaction direction="left-to-right" evidence="6">
        <dbReference type="Rhea" id="RHEA:47517"/>
    </physiologicalReaction>
</comment>
<dbReference type="EC" id="1.1.1.391" evidence="9"/>
<evidence type="ECO:0000256" key="6">
    <source>
        <dbReference type="ARBA" id="ARBA00050953"/>
    </source>
</evidence>
<dbReference type="PANTHER" id="PTHR43943:SF2">
    <property type="entry name" value="DEHYDROGENASE_REDUCTASE 4"/>
    <property type="match status" value="1"/>
</dbReference>